<dbReference type="GO" id="GO:0016020">
    <property type="term" value="C:membrane"/>
    <property type="evidence" value="ECO:0007669"/>
    <property type="project" value="InterPro"/>
</dbReference>
<dbReference type="EMBL" id="HACA01010007">
    <property type="protein sequence ID" value="CDW27368.1"/>
    <property type="molecule type" value="Transcribed_RNA"/>
</dbReference>
<feature type="transmembrane region" description="Helical" evidence="12">
    <location>
        <begin position="49"/>
        <end position="69"/>
    </location>
</feature>
<keyword evidence="7" id="KW-0630">Potassium</keyword>
<evidence type="ECO:0000256" key="8">
    <source>
        <dbReference type="ARBA" id="ARBA00022989"/>
    </source>
</evidence>
<proteinExistence type="inferred from homology"/>
<dbReference type="AlphaFoldDB" id="A0A0K2TMP2"/>
<feature type="transmembrane region" description="Helical" evidence="12">
    <location>
        <begin position="81"/>
        <end position="97"/>
    </location>
</feature>
<dbReference type="PANTHER" id="PTHR12454">
    <property type="entry name" value="TRIMERIC INTRACELLULAR CATION CHANNEL"/>
    <property type="match status" value="1"/>
</dbReference>
<evidence type="ECO:0008006" key="14">
    <source>
        <dbReference type="Google" id="ProtNLM"/>
    </source>
</evidence>
<evidence type="ECO:0000313" key="13">
    <source>
        <dbReference type="EMBL" id="CDW27368.1"/>
    </source>
</evidence>
<comment type="similarity">
    <text evidence="2">Belongs to the TMEM38 family.</text>
</comment>
<evidence type="ECO:0000256" key="4">
    <source>
        <dbReference type="ARBA" id="ARBA00022538"/>
    </source>
</evidence>
<keyword evidence="5 12" id="KW-0812">Transmembrane</keyword>
<evidence type="ECO:0000256" key="2">
    <source>
        <dbReference type="ARBA" id="ARBA00005766"/>
    </source>
</evidence>
<name>A0A0K2TMP2_LEPSM</name>
<keyword evidence="6" id="KW-0631">Potassium channel</keyword>
<evidence type="ECO:0000256" key="1">
    <source>
        <dbReference type="ARBA" id="ARBA00004127"/>
    </source>
</evidence>
<sequence>MEFVADLLYDLPKNYSHVFDLVHFILCIQGERNDMSEEDFKNIPRKHPFSLWLSSMMVCFAGGILLGPIAGEAALDAMEDGSKIIMASMIWYLVFYVEPAYELSKKFGVKVPLYVIKGLYYPKKILGGIRFAKKEFKRNIFALILIPVVKGNGSGFMKPFARLVRMSGKVSEGIGTLNPSTTTKYVLLATIANIVFPGDLAYIGSVGLMIAMKVGPLFGLNVAKPYEIANEKVFPKLFGGEEVVEITEEKEKDE</sequence>
<dbReference type="GO" id="GO:0005267">
    <property type="term" value="F:potassium channel activity"/>
    <property type="evidence" value="ECO:0007669"/>
    <property type="project" value="UniProtKB-KW"/>
</dbReference>
<dbReference type="InterPro" id="IPR007866">
    <property type="entry name" value="TRIC_channel"/>
</dbReference>
<evidence type="ECO:0000256" key="9">
    <source>
        <dbReference type="ARBA" id="ARBA00023065"/>
    </source>
</evidence>
<evidence type="ECO:0000256" key="5">
    <source>
        <dbReference type="ARBA" id="ARBA00022692"/>
    </source>
</evidence>
<dbReference type="PANTHER" id="PTHR12454:SF11">
    <property type="entry name" value="GH25683P"/>
    <property type="match status" value="1"/>
</dbReference>
<keyword evidence="4" id="KW-0633">Potassium transport</keyword>
<dbReference type="Pfam" id="PF05197">
    <property type="entry name" value="TRIC"/>
    <property type="match status" value="1"/>
</dbReference>
<evidence type="ECO:0000256" key="6">
    <source>
        <dbReference type="ARBA" id="ARBA00022826"/>
    </source>
</evidence>
<evidence type="ECO:0000256" key="11">
    <source>
        <dbReference type="ARBA" id="ARBA00023303"/>
    </source>
</evidence>
<comment type="subcellular location">
    <subcellularLocation>
        <location evidence="1">Endomembrane system</location>
        <topology evidence="1">Multi-pass membrane protein</topology>
    </subcellularLocation>
</comment>
<accession>A0A0K2TMP2</accession>
<evidence type="ECO:0000256" key="3">
    <source>
        <dbReference type="ARBA" id="ARBA00022448"/>
    </source>
</evidence>
<keyword evidence="8 12" id="KW-1133">Transmembrane helix</keyword>
<organism evidence="13">
    <name type="scientific">Lepeophtheirus salmonis</name>
    <name type="common">Salmon louse</name>
    <name type="synonym">Caligus salmonis</name>
    <dbReference type="NCBI Taxonomy" id="72036"/>
    <lineage>
        <taxon>Eukaryota</taxon>
        <taxon>Metazoa</taxon>
        <taxon>Ecdysozoa</taxon>
        <taxon>Arthropoda</taxon>
        <taxon>Crustacea</taxon>
        <taxon>Multicrustacea</taxon>
        <taxon>Hexanauplia</taxon>
        <taxon>Copepoda</taxon>
        <taxon>Siphonostomatoida</taxon>
        <taxon>Caligidae</taxon>
        <taxon>Lepeophtheirus</taxon>
    </lineage>
</organism>
<dbReference type="OrthoDB" id="195817at2759"/>
<keyword evidence="10 12" id="KW-0472">Membrane</keyword>
<keyword evidence="11" id="KW-0407">Ion channel</keyword>
<feature type="transmembrane region" description="Helical" evidence="12">
    <location>
        <begin position="140"/>
        <end position="157"/>
    </location>
</feature>
<feature type="transmembrane region" description="Helical" evidence="12">
    <location>
        <begin position="185"/>
        <end position="211"/>
    </location>
</feature>
<reference evidence="13" key="1">
    <citation type="submission" date="2014-05" db="EMBL/GenBank/DDBJ databases">
        <authorList>
            <person name="Chronopoulou M."/>
        </authorList>
    </citation>
    <scope>NUCLEOTIDE SEQUENCE</scope>
    <source>
        <tissue evidence="13">Whole organism</tissue>
    </source>
</reference>
<evidence type="ECO:0000256" key="10">
    <source>
        <dbReference type="ARBA" id="ARBA00023136"/>
    </source>
</evidence>
<evidence type="ECO:0000256" key="7">
    <source>
        <dbReference type="ARBA" id="ARBA00022958"/>
    </source>
</evidence>
<evidence type="ECO:0000256" key="12">
    <source>
        <dbReference type="SAM" id="Phobius"/>
    </source>
</evidence>
<protein>
    <recommendedName>
        <fullName evidence="14">Trimeric intracellular cation channel type B</fullName>
    </recommendedName>
</protein>
<dbReference type="GO" id="GO:0012505">
    <property type="term" value="C:endomembrane system"/>
    <property type="evidence" value="ECO:0007669"/>
    <property type="project" value="UniProtKB-SubCell"/>
</dbReference>
<dbReference type="GO" id="GO:0042802">
    <property type="term" value="F:identical protein binding"/>
    <property type="evidence" value="ECO:0007669"/>
    <property type="project" value="InterPro"/>
</dbReference>
<keyword evidence="9" id="KW-0406">Ion transport</keyword>
<dbReference type="EMBL" id="HACA01010008">
    <property type="protein sequence ID" value="CDW27369.1"/>
    <property type="molecule type" value="Transcribed_RNA"/>
</dbReference>
<keyword evidence="3" id="KW-0813">Transport</keyword>